<keyword evidence="2" id="KW-1185">Reference proteome</keyword>
<dbReference type="Pfam" id="PF20242">
    <property type="entry name" value="Emfourin"/>
    <property type="match status" value="1"/>
</dbReference>
<proteinExistence type="predicted"/>
<gene>
    <name evidence="1" type="ORF">LMG28614_06492</name>
</gene>
<dbReference type="AlphaFoldDB" id="A0A6S7C1U6"/>
<dbReference type="InterPro" id="IPR049457">
    <property type="entry name" value="Emfourin"/>
</dbReference>
<reference evidence="1 2" key="1">
    <citation type="submission" date="2020-04" db="EMBL/GenBank/DDBJ databases">
        <authorList>
            <person name="De Canck E."/>
        </authorList>
    </citation>
    <scope>NUCLEOTIDE SEQUENCE [LARGE SCALE GENOMIC DNA]</scope>
    <source>
        <strain evidence="1 2">LMG 28614</strain>
    </source>
</reference>
<evidence type="ECO:0000313" key="1">
    <source>
        <dbReference type="EMBL" id="CAB3806892.1"/>
    </source>
</evidence>
<dbReference type="Proteomes" id="UP000494365">
    <property type="component" value="Unassembled WGS sequence"/>
</dbReference>
<dbReference type="RefSeq" id="WP_175153400.1">
    <property type="nucleotide sequence ID" value="NZ_CADIKK010000047.1"/>
</dbReference>
<evidence type="ECO:0008006" key="3">
    <source>
        <dbReference type="Google" id="ProtNLM"/>
    </source>
</evidence>
<sequence>MKVRIERRGGLAGIPAAGERDFDELSSEQREALGALQRVSGGMSPAPGADRFHYKVIMTDDGTIQEFDVSEDAMPDELAGIVQTEP</sequence>
<accession>A0A6S7C1U6</accession>
<evidence type="ECO:0000313" key="2">
    <source>
        <dbReference type="Proteomes" id="UP000494365"/>
    </source>
</evidence>
<name>A0A6S7C1U6_9BURK</name>
<protein>
    <recommendedName>
        <fullName evidence="3">Metalloprotease</fullName>
    </recommendedName>
</protein>
<dbReference type="EMBL" id="CADIKK010000047">
    <property type="protein sequence ID" value="CAB3806892.1"/>
    <property type="molecule type" value="Genomic_DNA"/>
</dbReference>
<organism evidence="1 2">
    <name type="scientific">Paraburkholderia ultramafica</name>
    <dbReference type="NCBI Taxonomy" id="1544867"/>
    <lineage>
        <taxon>Bacteria</taxon>
        <taxon>Pseudomonadati</taxon>
        <taxon>Pseudomonadota</taxon>
        <taxon>Betaproteobacteria</taxon>
        <taxon>Burkholderiales</taxon>
        <taxon>Burkholderiaceae</taxon>
        <taxon>Paraburkholderia</taxon>
    </lineage>
</organism>